<dbReference type="AlphaFoldDB" id="A0A5B7ET05"/>
<evidence type="ECO:0000313" key="1">
    <source>
        <dbReference type="EMBL" id="MPC37392.1"/>
    </source>
</evidence>
<proteinExistence type="predicted"/>
<evidence type="ECO:0000313" key="2">
    <source>
        <dbReference type="Proteomes" id="UP000324222"/>
    </source>
</evidence>
<sequence length="75" mass="8391">MSGDLETVGKELATLLLMARSREGDITRNTPLLTYYLKTTTLTRCKPPKRLHLLTVTRRVESKTRGTEAQGEGKS</sequence>
<accession>A0A5B7ET05</accession>
<dbReference type="EMBL" id="VSRR010003770">
    <property type="protein sequence ID" value="MPC37392.1"/>
    <property type="molecule type" value="Genomic_DNA"/>
</dbReference>
<name>A0A5B7ET05_PORTR</name>
<keyword evidence="2" id="KW-1185">Reference proteome</keyword>
<comment type="caution">
    <text evidence="1">The sequence shown here is derived from an EMBL/GenBank/DDBJ whole genome shotgun (WGS) entry which is preliminary data.</text>
</comment>
<dbReference type="Proteomes" id="UP000324222">
    <property type="component" value="Unassembled WGS sequence"/>
</dbReference>
<reference evidence="1 2" key="1">
    <citation type="submission" date="2019-05" db="EMBL/GenBank/DDBJ databases">
        <title>Another draft genome of Portunus trituberculatus and its Hox gene families provides insights of decapod evolution.</title>
        <authorList>
            <person name="Jeong J.-H."/>
            <person name="Song I."/>
            <person name="Kim S."/>
            <person name="Choi T."/>
            <person name="Kim D."/>
            <person name="Ryu S."/>
            <person name="Kim W."/>
        </authorList>
    </citation>
    <scope>NUCLEOTIDE SEQUENCE [LARGE SCALE GENOMIC DNA]</scope>
    <source>
        <tissue evidence="1">Muscle</tissue>
    </source>
</reference>
<organism evidence="1 2">
    <name type="scientific">Portunus trituberculatus</name>
    <name type="common">Swimming crab</name>
    <name type="synonym">Neptunus trituberculatus</name>
    <dbReference type="NCBI Taxonomy" id="210409"/>
    <lineage>
        <taxon>Eukaryota</taxon>
        <taxon>Metazoa</taxon>
        <taxon>Ecdysozoa</taxon>
        <taxon>Arthropoda</taxon>
        <taxon>Crustacea</taxon>
        <taxon>Multicrustacea</taxon>
        <taxon>Malacostraca</taxon>
        <taxon>Eumalacostraca</taxon>
        <taxon>Eucarida</taxon>
        <taxon>Decapoda</taxon>
        <taxon>Pleocyemata</taxon>
        <taxon>Brachyura</taxon>
        <taxon>Eubrachyura</taxon>
        <taxon>Portunoidea</taxon>
        <taxon>Portunidae</taxon>
        <taxon>Portuninae</taxon>
        <taxon>Portunus</taxon>
    </lineage>
</organism>
<gene>
    <name evidence="1" type="ORF">E2C01_030867</name>
</gene>
<protein>
    <submittedName>
        <fullName evidence="1">Uncharacterized protein</fullName>
    </submittedName>
</protein>